<evidence type="ECO:0000256" key="9">
    <source>
        <dbReference type="ARBA" id="ARBA00047899"/>
    </source>
</evidence>
<dbReference type="SUPFAM" id="SSF56112">
    <property type="entry name" value="Protein kinase-like (PK-like)"/>
    <property type="match status" value="1"/>
</dbReference>
<dbReference type="EC" id="2.7.11.1" evidence="3"/>
<evidence type="ECO:0000256" key="4">
    <source>
        <dbReference type="ARBA" id="ARBA00022527"/>
    </source>
</evidence>
<evidence type="ECO:0000256" key="1">
    <source>
        <dbReference type="ARBA" id="ARBA00010090"/>
    </source>
</evidence>
<keyword evidence="12" id="KW-0812">Transmembrane</keyword>
<dbReference type="InterPro" id="IPR008271">
    <property type="entry name" value="Ser/Thr_kinase_AS"/>
</dbReference>
<evidence type="ECO:0000256" key="7">
    <source>
        <dbReference type="ARBA" id="ARBA00022777"/>
    </source>
</evidence>
<dbReference type="GO" id="GO:0042157">
    <property type="term" value="P:lipoprotein metabolic process"/>
    <property type="evidence" value="ECO:0007669"/>
    <property type="project" value="InterPro"/>
</dbReference>
<evidence type="ECO:0000313" key="17">
    <source>
        <dbReference type="ZFIN" id="ZDB-GENE-040724-74"/>
    </source>
</evidence>
<dbReference type="GeneTree" id="ENSGT00940000165312"/>
<dbReference type="GO" id="GO:0006869">
    <property type="term" value="P:lipid transport"/>
    <property type="evidence" value="ECO:0007669"/>
    <property type="project" value="InterPro"/>
</dbReference>
<name>F1QVT2_DANRE</name>
<dbReference type="InterPro" id="IPR000719">
    <property type="entry name" value="Prot_kinase_dom"/>
</dbReference>
<comment type="catalytic activity">
    <reaction evidence="9">
        <text>L-threonyl-[protein] + ATP = O-phospho-L-threonyl-[protein] + ADP + H(+)</text>
        <dbReference type="Rhea" id="RHEA:46608"/>
        <dbReference type="Rhea" id="RHEA-COMP:11060"/>
        <dbReference type="Rhea" id="RHEA-COMP:11605"/>
        <dbReference type="ChEBI" id="CHEBI:15378"/>
        <dbReference type="ChEBI" id="CHEBI:30013"/>
        <dbReference type="ChEBI" id="CHEBI:30616"/>
        <dbReference type="ChEBI" id="CHEBI:61977"/>
        <dbReference type="ChEBI" id="CHEBI:456216"/>
        <dbReference type="EC" id="2.7.11.1"/>
    </reaction>
</comment>
<feature type="binding site" evidence="11">
    <location>
        <position position="49"/>
    </location>
    <ligand>
        <name>ATP</name>
        <dbReference type="ChEBI" id="CHEBI:30616"/>
    </ligand>
</feature>
<comment type="catalytic activity">
    <reaction evidence="10">
        <text>L-seryl-[protein] + ATP = O-phospho-L-seryl-[protein] + ADP + H(+)</text>
        <dbReference type="Rhea" id="RHEA:17989"/>
        <dbReference type="Rhea" id="RHEA-COMP:9863"/>
        <dbReference type="Rhea" id="RHEA-COMP:11604"/>
        <dbReference type="ChEBI" id="CHEBI:15378"/>
        <dbReference type="ChEBI" id="CHEBI:29999"/>
        <dbReference type="ChEBI" id="CHEBI:30616"/>
        <dbReference type="ChEBI" id="CHEBI:83421"/>
        <dbReference type="ChEBI" id="CHEBI:456216"/>
        <dbReference type="EC" id="2.7.11.1"/>
    </reaction>
</comment>
<feature type="transmembrane region" description="Helical" evidence="12">
    <location>
        <begin position="479"/>
        <end position="502"/>
    </location>
</feature>
<keyword evidence="12" id="KW-1133">Transmembrane helix</keyword>
<feature type="transmembrane region" description="Helical" evidence="12">
    <location>
        <begin position="364"/>
        <end position="386"/>
    </location>
</feature>
<feature type="transmembrane region" description="Helical" evidence="12">
    <location>
        <begin position="453"/>
        <end position="473"/>
    </location>
</feature>
<dbReference type="PROSITE" id="PS00108">
    <property type="entry name" value="PROTEIN_KINASE_ST"/>
    <property type="match status" value="1"/>
</dbReference>
<comment type="similarity">
    <text evidence="2">Belongs to the protein kinase superfamily. NEK Ser/Thr protein kinase family. NIMA subfamily.</text>
</comment>
<keyword evidence="12" id="KW-0472">Membrane</keyword>
<dbReference type="FunFam" id="1.10.510.10:FF:001193">
    <property type="entry name" value="Si:dkey-192d15.1"/>
    <property type="match status" value="1"/>
</dbReference>
<reference evidence="16" key="3">
    <citation type="submission" date="2025-04" db="UniProtKB">
        <authorList>
            <consortium name="RefSeq"/>
        </authorList>
    </citation>
    <scope>IDENTIFICATION</scope>
    <source>
        <strain evidence="16">Tuebingen</strain>
    </source>
</reference>
<dbReference type="PROSITE" id="PS50011">
    <property type="entry name" value="PROTEIN_KINASE_DOM"/>
    <property type="match status" value="1"/>
</dbReference>
<feature type="transmembrane region" description="Helical" evidence="12">
    <location>
        <begin position="336"/>
        <end position="358"/>
    </location>
</feature>
<feature type="domain" description="Protein kinase" evidence="13">
    <location>
        <begin position="21"/>
        <end position="274"/>
    </location>
</feature>
<evidence type="ECO:0000259" key="13">
    <source>
        <dbReference type="PROSITE" id="PS50011"/>
    </source>
</evidence>
<evidence type="ECO:0000256" key="3">
    <source>
        <dbReference type="ARBA" id="ARBA00012513"/>
    </source>
</evidence>
<evidence type="ECO:0000256" key="2">
    <source>
        <dbReference type="ARBA" id="ARBA00010886"/>
    </source>
</evidence>
<organism evidence="14">
    <name type="scientific">Danio rerio</name>
    <name type="common">Zebrafish</name>
    <name type="synonym">Brachydanio rerio</name>
    <dbReference type="NCBI Taxonomy" id="7955"/>
    <lineage>
        <taxon>Eukaryota</taxon>
        <taxon>Metazoa</taxon>
        <taxon>Chordata</taxon>
        <taxon>Craniata</taxon>
        <taxon>Vertebrata</taxon>
        <taxon>Euteleostomi</taxon>
        <taxon>Actinopterygii</taxon>
        <taxon>Neopterygii</taxon>
        <taxon>Teleostei</taxon>
        <taxon>Ostariophysi</taxon>
        <taxon>Cypriniformes</taxon>
        <taxon>Danionidae</taxon>
        <taxon>Danioninae</taxon>
        <taxon>Danio</taxon>
    </lineage>
</organism>
<comment type="similarity">
    <text evidence="1">Belongs to the apolipoprotein L family.</text>
</comment>
<dbReference type="GO" id="GO:0005524">
    <property type="term" value="F:ATP binding"/>
    <property type="evidence" value="ECO:0007669"/>
    <property type="project" value="UniProtKB-UniRule"/>
</dbReference>
<evidence type="ECO:0000313" key="15">
    <source>
        <dbReference type="Proteomes" id="UP000000437"/>
    </source>
</evidence>
<evidence type="ECO:0000256" key="10">
    <source>
        <dbReference type="ARBA" id="ARBA00048679"/>
    </source>
</evidence>
<accession>A0A8M1P8C6</accession>
<dbReference type="GO" id="GO:0008289">
    <property type="term" value="F:lipid binding"/>
    <property type="evidence" value="ECO:0007669"/>
    <property type="project" value="InterPro"/>
</dbReference>
<evidence type="ECO:0000313" key="14">
    <source>
        <dbReference type="Ensembl" id="ENSDARP00000064280"/>
    </source>
</evidence>
<keyword evidence="5" id="KW-0808">Transferase</keyword>
<reference evidence="14 15" key="2">
    <citation type="journal article" date="2013" name="Nature">
        <title>The zebrafish reference genome sequence and its relationship to the human genome.</title>
        <authorList>
            <consortium name="Genome Reference Consortium Zebrafish"/>
            <person name="Howe K."/>
            <person name="Clark M.D."/>
            <person name="Torroja C.F."/>
            <person name="Torrance J."/>
            <person name="Berthelot C."/>
            <person name="Muffato M."/>
            <person name="Collins J.E."/>
            <person name="Humphray S."/>
            <person name="McLaren K."/>
            <person name="Matthews L."/>
            <person name="McLaren S."/>
            <person name="Sealy I."/>
            <person name="Caccamo M."/>
            <person name="Churcher C."/>
            <person name="Scott C."/>
            <person name="Barrett J.C."/>
            <person name="Koch R."/>
            <person name="Rauch G.J."/>
            <person name="White S."/>
            <person name="Chow W."/>
            <person name="Kilian B."/>
            <person name="Quintais L.T."/>
            <person name="Guerra-Assuncao J.A."/>
            <person name="Zhou Y."/>
            <person name="Gu Y."/>
            <person name="Yen J."/>
            <person name="Vogel J.H."/>
            <person name="Eyre T."/>
            <person name="Redmond S."/>
            <person name="Banerjee R."/>
            <person name="Chi J."/>
            <person name="Fu B."/>
            <person name="Langley E."/>
            <person name="Maguire S.F."/>
            <person name="Laird G.K."/>
            <person name="Lloyd D."/>
            <person name="Kenyon E."/>
            <person name="Donaldson S."/>
            <person name="Sehra H."/>
            <person name="Almeida-King J."/>
            <person name="Loveland J."/>
            <person name="Trevanion S."/>
            <person name="Jones M."/>
            <person name="Quail M."/>
            <person name="Willey D."/>
            <person name="Hunt A."/>
            <person name="Burton J."/>
            <person name="Sims S."/>
            <person name="McLay K."/>
            <person name="Plumb B."/>
            <person name="Davis J."/>
            <person name="Clee C."/>
            <person name="Oliver K."/>
            <person name="Clark R."/>
            <person name="Riddle C."/>
            <person name="Elliot D."/>
            <person name="Eliott D."/>
            <person name="Threadgold G."/>
            <person name="Harden G."/>
            <person name="Ware D."/>
            <person name="Begum S."/>
            <person name="Mortimore B."/>
            <person name="Mortimer B."/>
            <person name="Kerry G."/>
            <person name="Heath P."/>
            <person name="Phillimore B."/>
            <person name="Tracey A."/>
            <person name="Corby N."/>
            <person name="Dunn M."/>
            <person name="Johnson C."/>
            <person name="Wood J."/>
            <person name="Clark S."/>
            <person name="Pelan S."/>
            <person name="Griffiths G."/>
            <person name="Smith M."/>
            <person name="Glithero R."/>
            <person name="Howden P."/>
            <person name="Barker N."/>
            <person name="Lloyd C."/>
            <person name="Stevens C."/>
            <person name="Harley J."/>
            <person name="Holt K."/>
            <person name="Panagiotidis G."/>
            <person name="Lovell J."/>
            <person name="Beasley H."/>
            <person name="Henderson C."/>
            <person name="Gordon D."/>
            <person name="Auger K."/>
            <person name="Wright D."/>
            <person name="Collins J."/>
            <person name="Raisen C."/>
            <person name="Dyer L."/>
            <person name="Leung K."/>
            <person name="Robertson L."/>
            <person name="Ambridge K."/>
            <person name="Leongamornlert D."/>
            <person name="McGuire S."/>
            <person name="Gilderthorp R."/>
            <person name="Griffiths C."/>
            <person name="Manthravadi D."/>
            <person name="Nichol S."/>
            <person name="Barker G."/>
            <person name="Whitehead S."/>
            <person name="Kay M."/>
            <person name="Brown J."/>
            <person name="Murnane C."/>
            <person name="Gray E."/>
            <person name="Humphries M."/>
            <person name="Sycamore N."/>
            <person name="Barker D."/>
            <person name="Saunders D."/>
            <person name="Wallis J."/>
            <person name="Babbage A."/>
            <person name="Hammond S."/>
            <person name="Mashreghi-Mohammadi M."/>
            <person name="Barr L."/>
            <person name="Martin S."/>
            <person name="Wray P."/>
            <person name="Ellington A."/>
            <person name="Matthews N."/>
            <person name="Ellwood M."/>
            <person name="Woodmansey R."/>
            <person name="Clark G."/>
            <person name="Cooper J."/>
            <person name="Cooper J."/>
            <person name="Tromans A."/>
            <person name="Grafham D."/>
            <person name="Skuce C."/>
            <person name="Pandian R."/>
            <person name="Andrews R."/>
            <person name="Harrison E."/>
            <person name="Kimberley A."/>
            <person name="Garnett J."/>
            <person name="Fosker N."/>
            <person name="Hall R."/>
            <person name="Garner P."/>
            <person name="Kelly D."/>
            <person name="Bird C."/>
            <person name="Palmer S."/>
            <person name="Gehring I."/>
            <person name="Berger A."/>
            <person name="Dooley C.M."/>
            <person name="Ersan-Urun Z."/>
            <person name="Eser C."/>
            <person name="Geiger H."/>
            <person name="Geisler M."/>
            <person name="Karotki L."/>
            <person name="Kirn A."/>
            <person name="Konantz J."/>
            <person name="Konantz M."/>
            <person name="Oberlander M."/>
            <person name="Rudolph-Geiger S."/>
            <person name="Teucke M."/>
            <person name="Lanz C."/>
            <person name="Raddatz G."/>
            <person name="Osoegawa K."/>
            <person name="Zhu B."/>
            <person name="Rapp A."/>
            <person name="Widaa S."/>
            <person name="Langford C."/>
            <person name="Yang F."/>
            <person name="Schuster S.C."/>
            <person name="Carter N.P."/>
            <person name="Harrow J."/>
            <person name="Ning Z."/>
            <person name="Herrero J."/>
            <person name="Searle S.M."/>
            <person name="Enright A."/>
            <person name="Geisler R."/>
            <person name="Plasterk R.H."/>
            <person name="Lee C."/>
            <person name="Westerfield M."/>
            <person name="de Jong P.J."/>
            <person name="Zon L.I."/>
            <person name="Postlethwait J.H."/>
            <person name="Nusslein-Volhard C."/>
            <person name="Hubbard T.J."/>
            <person name="Roest Crollius H."/>
            <person name="Rogers J."/>
            <person name="Stemple D.L."/>
        </authorList>
    </citation>
    <scope>NUCLEOTIDE SEQUENCE [LARGE SCALE GENOMIC DNA]</scope>
    <source>
        <strain evidence="14 15">Tuebingen</strain>
    </source>
</reference>
<dbReference type="OMA" id="CMLDVWA"/>
<dbReference type="AlphaFoldDB" id="F1QVT2"/>
<proteinExistence type="inferred from homology"/>
<dbReference type="Gene3D" id="1.10.510.10">
    <property type="entry name" value="Transferase(Phosphotransferase) domain 1"/>
    <property type="match status" value="1"/>
</dbReference>
<dbReference type="Proteomes" id="UP000000437">
    <property type="component" value="Chromosome 7"/>
</dbReference>
<dbReference type="Pfam" id="PF00069">
    <property type="entry name" value="Pkinase"/>
    <property type="match status" value="1"/>
</dbReference>
<dbReference type="Pfam" id="PF05461">
    <property type="entry name" value="ApoL"/>
    <property type="match status" value="1"/>
</dbReference>
<dbReference type="Bgee" id="ENSDARG00000043770">
    <property type="expression patterns" value="Expressed in pharyngeal gill and 4 other cell types or tissues"/>
</dbReference>
<keyword evidence="8 11" id="KW-0067">ATP-binding</keyword>
<sequence>MENYSNDISSRRVKVLEKHEFTIEKELGQGISGRTFLVKNTDGDLFVVKEVNYRDNVPLDTVKNEVNILKKLHHGYIVAYEDSFEDVESGHLYIVMEYCAWGDLHNKMQAQKRIGFFEEQQIRDWLVQICLALQYIHENSVLHRDVKPQNVFLTEDGYINLGDFGCATALSRADAYAQSVVGADLYVSPEVYQRRYNSKSDIWSLGWLVHDLCMLDVWADFIDRRRLHANSMAGTTPEISERYSEDLQKLIKQMLSRNPKHRPSADEILAKEFLREAVNRNERIPEVLEQKFMSSIKTFDEAYTAHYKAFRALVQDWGKTTDSLEAIHYRATAGSLSGAVIGTAGGITAVVGAILAPFTFGASLIVAGVGIGVGVLGGATGAASNITNTVKQKSLRQKIEKLKQEYESVSAPILDSLKTVRKLMTKIIKFHDFVRNSTFVNVQMSWRLGRTTVAGVTEFITLGMLASFGRIAVQSAKAVRAVAAASGVLSGLLVIADVAFIVKDSREIHQMRQQWKTDDPEKVKSNVLKSIAQMRKTHKELCTVLEEIKETRQELNKYIEKIWEDQEIESSNNLT</sequence>
<dbReference type="PROSITE" id="PS00107">
    <property type="entry name" value="PROTEIN_KINASE_ATP"/>
    <property type="match status" value="1"/>
</dbReference>
<dbReference type="GO" id="GO:0005576">
    <property type="term" value="C:extracellular region"/>
    <property type="evidence" value="ECO:0007669"/>
    <property type="project" value="InterPro"/>
</dbReference>
<dbReference type="PaxDb" id="7955-ENSDARP00000064280"/>
<dbReference type="ZFIN" id="ZDB-GENE-040724-74">
    <property type="gene designation" value="si:dkey-192d15.2"/>
</dbReference>
<evidence type="ECO:0000256" key="8">
    <source>
        <dbReference type="ARBA" id="ARBA00022840"/>
    </source>
</evidence>
<keyword evidence="15" id="KW-1185">Reference proteome</keyword>
<dbReference type="GO" id="GO:0004674">
    <property type="term" value="F:protein serine/threonine kinase activity"/>
    <property type="evidence" value="ECO:0000318"/>
    <property type="project" value="GO_Central"/>
</dbReference>
<reference evidence="14" key="1">
    <citation type="submission" date="2011-07" db="UniProtKB">
        <authorList>
            <consortium name="Ensembl"/>
        </authorList>
    </citation>
    <scope>IDENTIFICATION</scope>
    <source>
        <strain evidence="14">Tuebingen</strain>
    </source>
</reference>
<evidence type="ECO:0000256" key="6">
    <source>
        <dbReference type="ARBA" id="ARBA00022741"/>
    </source>
</evidence>
<evidence type="ECO:0000256" key="11">
    <source>
        <dbReference type="PROSITE-ProRule" id="PRU10141"/>
    </source>
</evidence>
<keyword evidence="4" id="KW-0723">Serine/threonine-protein kinase</keyword>
<dbReference type="InterPro" id="IPR051131">
    <property type="entry name" value="NEK_Ser/Thr_kinase_NIMA"/>
</dbReference>
<dbReference type="InterPro" id="IPR017441">
    <property type="entry name" value="Protein_kinase_ATP_BS"/>
</dbReference>
<dbReference type="PANTHER" id="PTHR44899:SF4">
    <property type="entry name" value="SERINE_THREONINE-PROTEIN KINASE NEK1"/>
    <property type="match status" value="1"/>
</dbReference>
<dbReference type="eggNOG" id="KOG0589">
    <property type="taxonomic scope" value="Eukaryota"/>
</dbReference>
<dbReference type="GO" id="GO:0005634">
    <property type="term" value="C:nucleus"/>
    <property type="evidence" value="ECO:0000318"/>
    <property type="project" value="GO_Central"/>
</dbReference>
<evidence type="ECO:0000256" key="5">
    <source>
        <dbReference type="ARBA" id="ARBA00022679"/>
    </source>
</evidence>
<dbReference type="RefSeq" id="NP_001314761.1">
    <property type="nucleotide sequence ID" value="NM_001327832.1"/>
</dbReference>
<evidence type="ECO:0000313" key="16">
    <source>
        <dbReference type="RefSeq" id="XP_068078607.1"/>
    </source>
</evidence>
<dbReference type="InterPro" id="IPR011009">
    <property type="entry name" value="Kinase-like_dom_sf"/>
</dbReference>
<accession>F1QVT2</accession>
<dbReference type="EMBL" id="BX005456">
    <property type="status" value="NOT_ANNOTATED_CDS"/>
    <property type="molecule type" value="Genomic_DNA"/>
</dbReference>
<dbReference type="AGR" id="ZFIN:ZDB-GENE-040724-74"/>
<dbReference type="SMR" id="F1QVT2"/>
<dbReference type="KEGG" id="dre:141375243"/>
<dbReference type="Ensembl" id="ENSDART00000064281.6">
    <property type="protein sequence ID" value="ENSDARP00000064280.5"/>
    <property type="gene ID" value="ENSDARG00000043770.8"/>
</dbReference>
<gene>
    <name evidence="14 17" type="primary">si:dkey-192d15.2</name>
    <name evidence="16" type="synonym">LOC107980443</name>
</gene>
<keyword evidence="7" id="KW-0418">Kinase</keyword>
<dbReference type="InterPro" id="IPR008405">
    <property type="entry name" value="ApoL"/>
</dbReference>
<dbReference type="PANTHER" id="PTHR44899">
    <property type="entry name" value="CAMK FAMILY PROTEIN KINASE"/>
    <property type="match status" value="1"/>
</dbReference>
<protein>
    <recommendedName>
        <fullName evidence="3">non-specific serine/threonine protein kinase</fullName>
        <ecNumber evidence="3">2.7.11.1</ecNumber>
    </recommendedName>
</protein>
<dbReference type="SMART" id="SM00220">
    <property type="entry name" value="S_TKc"/>
    <property type="match status" value="1"/>
</dbReference>
<evidence type="ECO:0000256" key="12">
    <source>
        <dbReference type="SAM" id="Phobius"/>
    </source>
</evidence>
<dbReference type="RefSeq" id="XP_068078607.1">
    <property type="nucleotide sequence ID" value="XM_068222506.1"/>
</dbReference>
<dbReference type="OrthoDB" id="6363454at2759"/>
<keyword evidence="6 11" id="KW-0547">Nucleotide-binding</keyword>